<evidence type="ECO:0000256" key="1">
    <source>
        <dbReference type="SAM" id="SignalP"/>
    </source>
</evidence>
<name>A0A356YQV5_9GAMM</name>
<dbReference type="InterPro" id="IPR053167">
    <property type="entry name" value="Spore_coat_component"/>
</dbReference>
<keyword evidence="1" id="KW-0732">Signal</keyword>
<dbReference type="PANTHER" id="PTHR37089">
    <property type="entry name" value="PROTEIN U-RELATED"/>
    <property type="match status" value="1"/>
</dbReference>
<feature type="signal peptide" evidence="1">
    <location>
        <begin position="1"/>
        <end position="22"/>
    </location>
</feature>
<reference evidence="3 6" key="2">
    <citation type="journal article" date="2020" name="FEMS Microbiol. Ecol.">
        <title>Temporal dynamics of bacterial communities during seed development and maturation.</title>
        <authorList>
            <person name="Chesneau G."/>
            <person name="Torres-Cortes G."/>
            <person name="Briand M."/>
            <person name="Darrasse A."/>
            <person name="Preveaux A."/>
            <person name="Marais C."/>
            <person name="Jacques M.A."/>
            <person name="Shade A."/>
            <person name="Barret M."/>
        </authorList>
    </citation>
    <scope>NUCLEOTIDE SEQUENCE [LARGE SCALE GENOMIC DNA]</scope>
    <source>
        <strain evidence="3 6">CFBP13732</strain>
    </source>
</reference>
<feature type="domain" description="Spore coat protein U/FanG" evidence="2">
    <location>
        <begin position="190"/>
        <end position="325"/>
    </location>
</feature>
<dbReference type="AlphaFoldDB" id="A0A356YQV5"/>
<keyword evidence="6" id="KW-1185">Reference proteome</keyword>
<sequence length="329" mass="33555">MTIRLLLYSALLLMAGTLPAMAACTTPTVTASFGGVSSFTVNTTPGTVQRNITVNCGGGVLALLSSDSIKLQLTGATAVATTGSRGALKLNTDLIPLQLCSDVNCSNELGLSGTIYTLSRSQLLGLNIGGVGQVVFNVPLYLRTVPGAVVAEGNYTVTLTVTVNYDVCTGVGLLGACLLGSQQTGTSAQSIIVNMAISKDCTTITAPAVSFGSAPLVGSFNSISQSINVICTKGSTYTVGLSNGLNAVGTQRYMTSATTTGKLAYEIYKGSGTSRWGSTAPDRMASAAANAVSGDGLTRTFNYNAQVLTNQATPVAGNYSDTVTVDLSF</sequence>
<accession>A0A356YQV5</accession>
<dbReference type="KEGG" id="epe:CI789_21900"/>
<dbReference type="EMBL" id="QGAC01000013">
    <property type="protein sequence ID" value="TKJ89005.1"/>
    <property type="molecule type" value="Genomic_DNA"/>
</dbReference>
<proteinExistence type="predicted"/>
<evidence type="ECO:0000259" key="2">
    <source>
        <dbReference type="Pfam" id="PF05229"/>
    </source>
</evidence>
<evidence type="ECO:0000313" key="4">
    <source>
        <dbReference type="EMBL" id="TKJ89005.1"/>
    </source>
</evidence>
<dbReference type="EMBL" id="JACYNN010000007">
    <property type="protein sequence ID" value="MBD8107146.1"/>
    <property type="molecule type" value="Genomic_DNA"/>
</dbReference>
<organism evidence="4 5">
    <name type="scientific">Erwinia persicina</name>
    <dbReference type="NCBI Taxonomy" id="55211"/>
    <lineage>
        <taxon>Bacteria</taxon>
        <taxon>Pseudomonadati</taxon>
        <taxon>Pseudomonadota</taxon>
        <taxon>Gammaproteobacteria</taxon>
        <taxon>Enterobacterales</taxon>
        <taxon>Erwiniaceae</taxon>
        <taxon>Erwinia</taxon>
    </lineage>
</organism>
<reference evidence="4 5" key="1">
    <citation type="journal article" date="2019" name="Sci. Rep.">
        <title>Differences in resource use lead to coexistence of seed-transmitted microbial populations.</title>
        <authorList>
            <person name="Torres-Cortes G."/>
            <person name="Garcia B.J."/>
            <person name="Compant S."/>
            <person name="Rezki S."/>
            <person name="Jones P."/>
            <person name="Preveaux A."/>
            <person name="Briand M."/>
            <person name="Roulet A."/>
            <person name="Bouchez O."/>
            <person name="Jacobson D."/>
            <person name="Barret M."/>
        </authorList>
    </citation>
    <scope>NUCLEOTIDE SEQUENCE [LARGE SCALE GENOMIC DNA]</scope>
    <source>
        <strain evidence="4 5">CFBP13511</strain>
    </source>
</reference>
<feature type="domain" description="Spore coat protein U/FanG" evidence="2">
    <location>
        <begin position="18"/>
        <end position="162"/>
    </location>
</feature>
<dbReference type="PANTHER" id="PTHR37089:SF1">
    <property type="entry name" value="MEMBRANE PROTEIN"/>
    <property type="match status" value="1"/>
</dbReference>
<evidence type="ECO:0000313" key="5">
    <source>
        <dbReference type="Proteomes" id="UP000306393"/>
    </source>
</evidence>
<comment type="caution">
    <text evidence="4">The sequence shown here is derived from an EMBL/GenBank/DDBJ whole genome shotgun (WGS) entry which is preliminary data.</text>
</comment>
<dbReference type="Pfam" id="PF05229">
    <property type="entry name" value="SCPU"/>
    <property type="match status" value="2"/>
</dbReference>
<dbReference type="PROSITE" id="PS51257">
    <property type="entry name" value="PROKAR_LIPOPROTEIN"/>
    <property type="match status" value="1"/>
</dbReference>
<dbReference type="GeneID" id="67475197"/>
<protein>
    <submittedName>
        <fullName evidence="4">Spore coat U domain-containing protein</fullName>
    </submittedName>
</protein>
<gene>
    <name evidence="4" type="ORF">EpCFBP13511_14220</name>
    <name evidence="3" type="ORF">IFT93_12065</name>
</gene>
<dbReference type="RefSeq" id="WP_062745869.1">
    <property type="nucleotide sequence ID" value="NZ_CP022725.1"/>
</dbReference>
<dbReference type="InterPro" id="IPR007893">
    <property type="entry name" value="Spore_coat_U/FanG"/>
</dbReference>
<dbReference type="Proteomes" id="UP000661012">
    <property type="component" value="Unassembled WGS sequence"/>
</dbReference>
<evidence type="ECO:0000313" key="3">
    <source>
        <dbReference type="EMBL" id="MBD8107146.1"/>
    </source>
</evidence>
<dbReference type="SMART" id="SM00972">
    <property type="entry name" value="SCPU"/>
    <property type="match status" value="2"/>
</dbReference>
<dbReference type="STRING" id="1219360.GCA_001571305_02701"/>
<dbReference type="Proteomes" id="UP000306393">
    <property type="component" value="Unassembled WGS sequence"/>
</dbReference>
<dbReference type="OrthoDB" id="8901110at2"/>
<feature type="chain" id="PRO_5030066458" evidence="1">
    <location>
        <begin position="23"/>
        <end position="329"/>
    </location>
</feature>
<evidence type="ECO:0000313" key="6">
    <source>
        <dbReference type="Proteomes" id="UP000661012"/>
    </source>
</evidence>